<proteinExistence type="predicted"/>
<dbReference type="PROSITE" id="PS51257">
    <property type="entry name" value="PROKAR_LIPOPROTEIN"/>
    <property type="match status" value="1"/>
</dbReference>
<organism evidence="4">
    <name type="scientific">Grosmannia clavigera (strain kw1407 / UAMH 11150)</name>
    <name type="common">Blue stain fungus</name>
    <name type="synonym">Graphiocladiella clavigera</name>
    <dbReference type="NCBI Taxonomy" id="655863"/>
    <lineage>
        <taxon>Eukaryota</taxon>
        <taxon>Fungi</taxon>
        <taxon>Dikarya</taxon>
        <taxon>Ascomycota</taxon>
        <taxon>Pezizomycotina</taxon>
        <taxon>Sordariomycetes</taxon>
        <taxon>Sordariomycetidae</taxon>
        <taxon>Ophiostomatales</taxon>
        <taxon>Ophiostomataceae</taxon>
        <taxon>Leptographium</taxon>
    </lineage>
</organism>
<gene>
    <name evidence="3" type="ORF">CMQ_471</name>
</gene>
<dbReference type="eggNOG" id="ENOG502SBXC">
    <property type="taxonomic scope" value="Eukaryota"/>
</dbReference>
<evidence type="ECO:0000256" key="2">
    <source>
        <dbReference type="SAM" id="Phobius"/>
    </source>
</evidence>
<dbReference type="EMBL" id="GL629765">
    <property type="protein sequence ID" value="EFX03543.1"/>
    <property type="molecule type" value="Genomic_DNA"/>
</dbReference>
<dbReference type="RefSeq" id="XP_014173025.1">
    <property type="nucleotide sequence ID" value="XM_014317550.1"/>
</dbReference>
<feature type="compositionally biased region" description="Low complexity" evidence="1">
    <location>
        <begin position="107"/>
        <end position="135"/>
    </location>
</feature>
<name>F0XC92_GROCL</name>
<accession>F0XC92</accession>
<protein>
    <submittedName>
        <fullName evidence="3">Uncharacterized protein</fullName>
    </submittedName>
</protein>
<feature type="region of interest" description="Disordered" evidence="1">
    <location>
        <begin position="63"/>
        <end position="135"/>
    </location>
</feature>
<dbReference type="GeneID" id="25977951"/>
<dbReference type="STRING" id="655863.F0XC92"/>
<evidence type="ECO:0000313" key="4">
    <source>
        <dbReference type="Proteomes" id="UP000007796"/>
    </source>
</evidence>
<reference evidence="3 4" key="1">
    <citation type="journal article" date="2011" name="Proc. Natl. Acad. Sci. U.S.A.">
        <title>Genome and transcriptome analyses of the mountain pine beetle-fungal symbiont Grosmannia clavigera, a lodgepole pine pathogen.</title>
        <authorList>
            <person name="DiGuistini S."/>
            <person name="Wang Y."/>
            <person name="Liao N.Y."/>
            <person name="Taylor G."/>
            <person name="Tanguay P."/>
            <person name="Feau N."/>
            <person name="Henrissat B."/>
            <person name="Chan S.K."/>
            <person name="Hesse-Orce U."/>
            <person name="Alamouti S.M."/>
            <person name="Tsui C.K.M."/>
            <person name="Docking R.T."/>
            <person name="Levasseur A."/>
            <person name="Haridas S."/>
            <person name="Robertson G."/>
            <person name="Birol I."/>
            <person name="Holt R.A."/>
            <person name="Marra M.A."/>
            <person name="Hamelin R.C."/>
            <person name="Hirst M."/>
            <person name="Jones S.J.M."/>
            <person name="Bohlmann J."/>
            <person name="Breuil C."/>
        </authorList>
    </citation>
    <scope>NUCLEOTIDE SEQUENCE [LARGE SCALE GENOMIC DNA]</scope>
    <source>
        <strain evidence="4">kw1407 / UAMH 11150</strain>
    </source>
</reference>
<keyword evidence="4" id="KW-1185">Reference proteome</keyword>
<keyword evidence="2" id="KW-0472">Membrane</keyword>
<dbReference type="OrthoDB" id="5431298at2759"/>
<feature type="compositionally biased region" description="Polar residues" evidence="1">
    <location>
        <begin position="203"/>
        <end position="216"/>
    </location>
</feature>
<dbReference type="InParanoid" id="F0XC92"/>
<keyword evidence="2" id="KW-0812">Transmembrane</keyword>
<feature type="compositionally biased region" description="Low complexity" evidence="1">
    <location>
        <begin position="63"/>
        <end position="98"/>
    </location>
</feature>
<feature type="transmembrane region" description="Helical" evidence="2">
    <location>
        <begin position="142"/>
        <end position="163"/>
    </location>
</feature>
<evidence type="ECO:0000313" key="3">
    <source>
        <dbReference type="EMBL" id="EFX03543.1"/>
    </source>
</evidence>
<keyword evidence="2" id="KW-1133">Transmembrane helix</keyword>
<feature type="region of interest" description="Disordered" evidence="1">
    <location>
        <begin position="172"/>
        <end position="216"/>
    </location>
</feature>
<dbReference type="AlphaFoldDB" id="F0XC92"/>
<sequence length="406" mass="41995">MRSRLLLSREDCSSGTQYYTCASNGFSGCCSVDACDYSDGCPDSSATESSGISSSTVTTIVTTPTTSSQTPVTPSPSSTAAQNLPSISSSASDPYSTPLTRSAASKTSHIATSTTGHTASSTPSTGVGSGSTPSPAAISKGAVAGIITAGVLAFVLLAAFLIWRHCWRRPTRQQTQQTQQPEKPEQRAAGVLEKGPDNGGTGSVASPQTTSPVDGSTASLFGEVSAIPGTLEAVLARWGLHGARLTALRHKRLTGSLRSRNDIADLGSYLGPVAGTPARLAELDAQGPAVLAELESQTTNYSPLLPQHSPAMSSSTGRRTTAATFVSSWRSSSTGSAAGMLGPDVVTPELDSTPRMEIMSVPLADTKNQGLPFQAPTTDWPRATLDVTHKEQTHGLHVGSWASYRP</sequence>
<dbReference type="HOGENOM" id="CLU_627265_0_0_1"/>
<feature type="compositionally biased region" description="Low complexity" evidence="1">
    <location>
        <begin position="172"/>
        <end position="181"/>
    </location>
</feature>
<evidence type="ECO:0000256" key="1">
    <source>
        <dbReference type="SAM" id="MobiDB-lite"/>
    </source>
</evidence>
<dbReference type="Proteomes" id="UP000007796">
    <property type="component" value="Unassembled WGS sequence"/>
</dbReference>